<dbReference type="HOGENOM" id="CLU_000960_22_1_1"/>
<dbReference type="FunFam" id="1.20.1250.20:FF:000489">
    <property type="entry name" value="MFS general substrate transporter"/>
    <property type="match status" value="1"/>
</dbReference>
<dbReference type="InterPro" id="IPR011701">
    <property type="entry name" value="MFS"/>
</dbReference>
<dbReference type="PANTHER" id="PTHR23501:SF199">
    <property type="entry name" value="MFS EFFLUX TRANSPORTER INPD-RELATED"/>
    <property type="match status" value="1"/>
</dbReference>
<evidence type="ECO:0000256" key="5">
    <source>
        <dbReference type="ARBA" id="ARBA00022692"/>
    </source>
</evidence>
<dbReference type="PROSITE" id="PS50850">
    <property type="entry name" value="MFS"/>
    <property type="match status" value="1"/>
</dbReference>
<name>A0A0D1ZEY5_9EURO</name>
<evidence type="ECO:0000259" key="11">
    <source>
        <dbReference type="PROSITE" id="PS50850"/>
    </source>
</evidence>
<feature type="transmembrane region" description="Helical" evidence="10">
    <location>
        <begin position="224"/>
        <end position="249"/>
    </location>
</feature>
<feature type="compositionally biased region" description="Basic and acidic residues" evidence="9">
    <location>
        <begin position="42"/>
        <end position="60"/>
    </location>
</feature>
<feature type="domain" description="Major facilitator superfamily (MFS) profile" evidence="11">
    <location>
        <begin position="134"/>
        <end position="622"/>
    </location>
</feature>
<comment type="similarity">
    <text evidence="2">Belongs to the major facilitator superfamily. TCR/Tet family.</text>
</comment>
<dbReference type="EMBL" id="KN847044">
    <property type="protein sequence ID" value="KIW26351.1"/>
    <property type="molecule type" value="Genomic_DNA"/>
</dbReference>
<accession>A0A0D1ZEY5</accession>
<keyword evidence="6 10" id="KW-1133">Transmembrane helix</keyword>
<dbReference type="FunFam" id="1.20.1720.10:FF:000012">
    <property type="entry name" value="MFS toxin efflux pump (AflT)"/>
    <property type="match status" value="1"/>
</dbReference>
<feature type="transmembrane region" description="Helical" evidence="10">
    <location>
        <begin position="397"/>
        <end position="418"/>
    </location>
</feature>
<dbReference type="FunFam" id="1.20.1250.20:FF:000196">
    <property type="entry name" value="MFS toxin efflux pump (AflT)"/>
    <property type="match status" value="1"/>
</dbReference>
<dbReference type="Proteomes" id="UP000054466">
    <property type="component" value="Unassembled WGS sequence"/>
</dbReference>
<evidence type="ECO:0000256" key="3">
    <source>
        <dbReference type="ARBA" id="ARBA00022448"/>
    </source>
</evidence>
<protein>
    <recommendedName>
        <fullName evidence="11">Major facilitator superfamily (MFS) profile domain-containing protein</fullName>
    </recommendedName>
</protein>
<evidence type="ECO:0000256" key="9">
    <source>
        <dbReference type="SAM" id="MobiDB-lite"/>
    </source>
</evidence>
<feature type="transmembrane region" description="Helical" evidence="10">
    <location>
        <begin position="327"/>
        <end position="346"/>
    </location>
</feature>
<dbReference type="PANTHER" id="PTHR23501">
    <property type="entry name" value="MAJOR FACILITATOR SUPERFAMILY"/>
    <property type="match status" value="1"/>
</dbReference>
<sequence>MGLFAKKTTNPASTTLEPTNQNNAKSEDTTAVPSQNVSDTDSLEKSRDTETTVVDEKAPETNEGLQDAATGPKDTFVPSEKTTHPQSETWEKAEEEVQIQSDAKSTTSASVVAPAGPEDDDEIVYPGGLKLALITLALCLSVFLVALDNTIIATAIPKITDHFNSLGDVGWYGSSYLLTTCALQLFFGKLYTFYSIKTVYLVSIVIFEVGSAVCGGAPTSDALIVGRAIAGVGSAGIFSGALVIIAYTVPLIKRPIYTGVIGAMYGIASIAGPLLGGAFTDGPGWRWCFYINLPLGGVTLAVIFFFFHSPVRKAEEKVPLRERAHQLDLGGTALFILDIVVCLLALQWGGSTYAWSNWRIILCLTLFGVLTIIFIIHQYYMKEFATIPFNIISQRSVASACWFAFALGAAFFVLIYWVPIWFQAIKGASAFKSGIMCLPMVLALVLANILTGVGTTAIGYYAPFYIGCVIFSTIGAGLLTTFETSTGHEKWIGYQIIYGFGVGLGMQQALITVQAVLPLKDVPTGTALVMFMQTFGGALFVSVAQNIFNNRLMSEIPKQAPGINPAIILHVGATSLKDHVPKAALHGVQTAYNNSLTQTWYIAVAMTCLQIIGAAFVEWKSVKGMKPGGIAA</sequence>
<dbReference type="InterPro" id="IPR036259">
    <property type="entry name" value="MFS_trans_sf"/>
</dbReference>
<evidence type="ECO:0000256" key="2">
    <source>
        <dbReference type="ARBA" id="ARBA00007520"/>
    </source>
</evidence>
<evidence type="ECO:0000256" key="1">
    <source>
        <dbReference type="ARBA" id="ARBA00004651"/>
    </source>
</evidence>
<feature type="transmembrane region" description="Helical" evidence="10">
    <location>
        <begin position="287"/>
        <end position="307"/>
    </location>
</feature>
<keyword evidence="3" id="KW-0813">Transport</keyword>
<feature type="region of interest" description="Disordered" evidence="9">
    <location>
        <begin position="1"/>
        <end position="90"/>
    </location>
</feature>
<feature type="transmembrane region" description="Helical" evidence="10">
    <location>
        <begin position="256"/>
        <end position="275"/>
    </location>
</feature>
<dbReference type="InterPro" id="IPR020846">
    <property type="entry name" value="MFS_dom"/>
</dbReference>
<evidence type="ECO:0000256" key="8">
    <source>
        <dbReference type="ARBA" id="ARBA00023180"/>
    </source>
</evidence>
<proteinExistence type="inferred from homology"/>
<feature type="transmembrane region" description="Helical" evidence="10">
    <location>
        <begin position="599"/>
        <end position="617"/>
    </location>
</feature>
<feature type="transmembrane region" description="Helical" evidence="10">
    <location>
        <begin position="491"/>
        <end position="513"/>
    </location>
</feature>
<dbReference type="PRINTS" id="PR01036">
    <property type="entry name" value="TCRTETB"/>
</dbReference>
<comment type="subcellular location">
    <subcellularLocation>
        <location evidence="1">Cell membrane</location>
        <topology evidence="1">Multi-pass membrane protein</topology>
    </subcellularLocation>
</comment>
<feature type="compositionally biased region" description="Polar residues" evidence="9">
    <location>
        <begin position="7"/>
        <end position="40"/>
    </location>
</feature>
<dbReference type="GeneID" id="27348645"/>
<dbReference type="CDD" id="cd17502">
    <property type="entry name" value="MFS_Azr1_MDR_like"/>
    <property type="match status" value="1"/>
</dbReference>
<evidence type="ECO:0000313" key="12">
    <source>
        <dbReference type="EMBL" id="KIW26351.1"/>
    </source>
</evidence>
<gene>
    <name evidence="12" type="ORF">PV07_09451</name>
</gene>
<feature type="transmembrane region" description="Helical" evidence="10">
    <location>
        <begin position="430"/>
        <end position="451"/>
    </location>
</feature>
<evidence type="ECO:0000313" key="13">
    <source>
        <dbReference type="Proteomes" id="UP000054466"/>
    </source>
</evidence>
<keyword evidence="7 10" id="KW-0472">Membrane</keyword>
<feature type="transmembrane region" description="Helical" evidence="10">
    <location>
        <begin position="199"/>
        <end position="218"/>
    </location>
</feature>
<dbReference type="SUPFAM" id="SSF103473">
    <property type="entry name" value="MFS general substrate transporter"/>
    <property type="match status" value="1"/>
</dbReference>
<dbReference type="Gene3D" id="1.20.1250.20">
    <property type="entry name" value="MFS general substrate transporter like domains"/>
    <property type="match status" value="2"/>
</dbReference>
<keyword evidence="4" id="KW-1003">Cell membrane</keyword>
<feature type="transmembrane region" description="Helical" evidence="10">
    <location>
        <begin position="169"/>
        <end position="187"/>
    </location>
</feature>
<evidence type="ECO:0000256" key="10">
    <source>
        <dbReference type="SAM" id="Phobius"/>
    </source>
</evidence>
<dbReference type="VEuPathDB" id="FungiDB:PV07_09451"/>
<keyword evidence="5 10" id="KW-0812">Transmembrane</keyword>
<feature type="transmembrane region" description="Helical" evidence="10">
    <location>
        <begin position="525"/>
        <end position="548"/>
    </location>
</feature>
<dbReference type="AlphaFoldDB" id="A0A0D1ZEY5"/>
<dbReference type="OrthoDB" id="10021397at2759"/>
<feature type="transmembrane region" description="Helical" evidence="10">
    <location>
        <begin position="131"/>
        <end position="157"/>
    </location>
</feature>
<keyword evidence="8" id="KW-0325">Glycoprotein</keyword>
<feature type="transmembrane region" description="Helical" evidence="10">
    <location>
        <begin position="458"/>
        <end position="479"/>
    </location>
</feature>
<dbReference type="RefSeq" id="XP_016246567.1">
    <property type="nucleotide sequence ID" value="XM_016396711.1"/>
</dbReference>
<organism evidence="12 13">
    <name type="scientific">Cladophialophora immunda</name>
    <dbReference type="NCBI Taxonomy" id="569365"/>
    <lineage>
        <taxon>Eukaryota</taxon>
        <taxon>Fungi</taxon>
        <taxon>Dikarya</taxon>
        <taxon>Ascomycota</taxon>
        <taxon>Pezizomycotina</taxon>
        <taxon>Eurotiomycetes</taxon>
        <taxon>Chaetothyriomycetidae</taxon>
        <taxon>Chaetothyriales</taxon>
        <taxon>Herpotrichiellaceae</taxon>
        <taxon>Cladophialophora</taxon>
    </lineage>
</organism>
<dbReference type="GO" id="GO:0005886">
    <property type="term" value="C:plasma membrane"/>
    <property type="evidence" value="ECO:0007669"/>
    <property type="project" value="UniProtKB-SubCell"/>
</dbReference>
<reference evidence="12 13" key="1">
    <citation type="submission" date="2015-01" db="EMBL/GenBank/DDBJ databases">
        <title>The Genome Sequence of Cladophialophora immunda CBS83496.</title>
        <authorList>
            <consortium name="The Broad Institute Genomics Platform"/>
            <person name="Cuomo C."/>
            <person name="de Hoog S."/>
            <person name="Gorbushina A."/>
            <person name="Stielow B."/>
            <person name="Teixiera M."/>
            <person name="Abouelleil A."/>
            <person name="Chapman S.B."/>
            <person name="Priest M."/>
            <person name="Young S.K."/>
            <person name="Wortman J."/>
            <person name="Nusbaum C."/>
            <person name="Birren B."/>
        </authorList>
    </citation>
    <scope>NUCLEOTIDE SEQUENCE [LARGE SCALE GENOMIC DNA]</scope>
    <source>
        <strain evidence="12 13">CBS 83496</strain>
    </source>
</reference>
<evidence type="ECO:0000256" key="7">
    <source>
        <dbReference type="ARBA" id="ARBA00023136"/>
    </source>
</evidence>
<evidence type="ECO:0000256" key="6">
    <source>
        <dbReference type="ARBA" id="ARBA00022989"/>
    </source>
</evidence>
<evidence type="ECO:0000256" key="4">
    <source>
        <dbReference type="ARBA" id="ARBA00022475"/>
    </source>
</evidence>
<keyword evidence="13" id="KW-1185">Reference proteome</keyword>
<dbReference type="GO" id="GO:0022857">
    <property type="term" value="F:transmembrane transporter activity"/>
    <property type="evidence" value="ECO:0007669"/>
    <property type="project" value="InterPro"/>
</dbReference>
<feature type="transmembrane region" description="Helical" evidence="10">
    <location>
        <begin position="358"/>
        <end position="376"/>
    </location>
</feature>
<dbReference type="Pfam" id="PF07690">
    <property type="entry name" value="MFS_1"/>
    <property type="match status" value="1"/>
</dbReference>